<evidence type="ECO:0000256" key="9">
    <source>
        <dbReference type="RuleBase" id="RU364129"/>
    </source>
</evidence>
<comment type="similarity">
    <text evidence="3">Belongs to the canopy family.</text>
</comment>
<evidence type="ECO:0000313" key="11">
    <source>
        <dbReference type="EMBL" id="VDO78945.1"/>
    </source>
</evidence>
<dbReference type="WBParaSite" id="OFLC_0001175301-mRNA-1">
    <property type="protein sequence ID" value="OFLC_0001175301-mRNA-1"/>
    <property type="gene ID" value="OFLC_0001175301"/>
</dbReference>
<gene>
    <name evidence="11" type="ORF">OFLC_LOCUS11753</name>
</gene>
<dbReference type="InterPro" id="IPR038089">
    <property type="entry name" value="Med31_sf"/>
</dbReference>
<dbReference type="Gene3D" id="1.10.10.1340">
    <property type="entry name" value="Mediator of RNA polymerase II, submodule Med31 (Soh1)"/>
    <property type="match status" value="1"/>
</dbReference>
<proteinExistence type="inferred from homology"/>
<reference evidence="13" key="1">
    <citation type="submission" date="2016-06" db="UniProtKB">
        <authorList>
            <consortium name="WormBaseParasite"/>
        </authorList>
    </citation>
    <scope>IDENTIFICATION</scope>
</reference>
<dbReference type="EMBL" id="UZAJ01017413">
    <property type="protein sequence ID" value="VDO78945.1"/>
    <property type="molecule type" value="Genomic_DNA"/>
</dbReference>
<evidence type="ECO:0000313" key="13">
    <source>
        <dbReference type="WBParaSite" id="OFLC_0001175301-mRNA-1"/>
    </source>
</evidence>
<evidence type="ECO:0000256" key="3">
    <source>
        <dbReference type="ARBA" id="ARBA00007285"/>
    </source>
</evidence>
<evidence type="ECO:0000256" key="6">
    <source>
        <dbReference type="ARBA" id="ARBA00023159"/>
    </source>
</evidence>
<comment type="subunit">
    <text evidence="9">Component of the Mediator complex.</text>
</comment>
<dbReference type="PANTHER" id="PTHR15382:SF8">
    <property type="entry name" value="CANOPY B"/>
    <property type="match status" value="1"/>
</dbReference>
<dbReference type="GO" id="GO:0003712">
    <property type="term" value="F:transcription coregulator activity"/>
    <property type="evidence" value="ECO:0007669"/>
    <property type="project" value="InterPro"/>
</dbReference>
<dbReference type="InterPro" id="IPR021852">
    <property type="entry name" value="DUF3456"/>
</dbReference>
<evidence type="ECO:0000256" key="2">
    <source>
        <dbReference type="ARBA" id="ARBA00006378"/>
    </source>
</evidence>
<dbReference type="InterPro" id="IPR008831">
    <property type="entry name" value="Mediator_Med31"/>
</dbReference>
<dbReference type="GO" id="GO:0006355">
    <property type="term" value="P:regulation of DNA-templated transcription"/>
    <property type="evidence" value="ECO:0007669"/>
    <property type="project" value="InterPro"/>
</dbReference>
<evidence type="ECO:0000256" key="8">
    <source>
        <dbReference type="ARBA" id="ARBA00023242"/>
    </source>
</evidence>
<comment type="subcellular location">
    <subcellularLocation>
        <location evidence="1 9">Nucleus</location>
    </subcellularLocation>
</comment>
<dbReference type="Pfam" id="PF05669">
    <property type="entry name" value="Med31"/>
    <property type="match status" value="1"/>
</dbReference>
<comment type="function">
    <text evidence="9">Component of the Mediator complex, a coactivator involved in the regulated transcription of nearly all RNA polymerase II-dependent genes. Mediator functions as a bridge to convey information from gene-specific regulatory proteins to the basal RNA polymerase II transcription machinery. Mediator is recruited to promoters by direct interactions with regulatory proteins and serves as a scaffold for the assembly of a functional preinitiation complex with RNA polymerase II and the general transcription factors.</text>
</comment>
<reference evidence="11 12" key="2">
    <citation type="submission" date="2018-11" db="EMBL/GenBank/DDBJ databases">
        <authorList>
            <consortium name="Pathogen Informatics"/>
        </authorList>
    </citation>
    <scope>NUCLEOTIDE SEQUENCE [LARGE SCALE GENOMIC DNA]</scope>
</reference>
<name>A0A183HW91_9BILA</name>
<evidence type="ECO:0000256" key="5">
    <source>
        <dbReference type="ARBA" id="ARBA00023015"/>
    </source>
</evidence>
<dbReference type="GO" id="GO:0016592">
    <property type="term" value="C:mediator complex"/>
    <property type="evidence" value="ECO:0007669"/>
    <property type="project" value="InterPro"/>
</dbReference>
<dbReference type="Pfam" id="PF11938">
    <property type="entry name" value="DUF3456"/>
    <property type="match status" value="1"/>
</dbReference>
<dbReference type="AlphaFoldDB" id="A0A183HW91"/>
<organism evidence="13">
    <name type="scientific">Onchocerca flexuosa</name>
    <dbReference type="NCBI Taxonomy" id="387005"/>
    <lineage>
        <taxon>Eukaryota</taxon>
        <taxon>Metazoa</taxon>
        <taxon>Ecdysozoa</taxon>
        <taxon>Nematoda</taxon>
        <taxon>Chromadorea</taxon>
        <taxon>Rhabditida</taxon>
        <taxon>Spirurina</taxon>
        <taxon>Spiruromorpha</taxon>
        <taxon>Filarioidea</taxon>
        <taxon>Onchocercidae</taxon>
        <taxon>Onchocerca</taxon>
    </lineage>
</organism>
<evidence type="ECO:0000259" key="10">
    <source>
        <dbReference type="Pfam" id="PF11938"/>
    </source>
</evidence>
<comment type="similarity">
    <text evidence="2 9">Belongs to the Mediator complex subunit 31 family.</text>
</comment>
<evidence type="ECO:0000256" key="7">
    <source>
        <dbReference type="ARBA" id="ARBA00023163"/>
    </source>
</evidence>
<evidence type="ECO:0000256" key="1">
    <source>
        <dbReference type="ARBA" id="ARBA00004123"/>
    </source>
</evidence>
<accession>A0A183HW91</accession>
<dbReference type="STRING" id="387005.A0A183HW91"/>
<keyword evidence="7 9" id="KW-0804">Transcription</keyword>
<dbReference type="Proteomes" id="UP000267606">
    <property type="component" value="Unassembled WGS sequence"/>
</dbReference>
<keyword evidence="12" id="KW-1185">Reference proteome</keyword>
<keyword evidence="5 9" id="KW-0805">Transcription regulation</keyword>
<evidence type="ECO:0000313" key="12">
    <source>
        <dbReference type="Proteomes" id="UP000267606"/>
    </source>
</evidence>
<evidence type="ECO:0000256" key="4">
    <source>
        <dbReference type="ARBA" id="ARBA00022729"/>
    </source>
</evidence>
<keyword evidence="8 9" id="KW-0539">Nucleus</keyword>
<dbReference type="PANTHER" id="PTHR15382">
    <property type="entry name" value="CTG4A-RELATED"/>
    <property type="match status" value="1"/>
</dbReference>
<feature type="domain" description="DUF3456" evidence="10">
    <location>
        <begin position="157"/>
        <end position="209"/>
    </location>
</feature>
<sequence>FFFFLVFCRALKYPQCLHFLEAVQSSAFREAVTCTANAKFIEEQQLLQWQYYTRKRQRLHVSFIYYFEIPFPKEREKLCIQQNTMMMSRNGSNNNHHNGKKVQRHPPNFFSSLLVILIIYLKSFVITAEPTIDLPSRCESCVLFAREFEEQLADDRNFKISAVERELKFVEALEGTCKRMLQYKLHKEKSDISRFAKEESSTMKALNELRSKGVK</sequence>
<protein>
    <recommendedName>
        <fullName evidence="9">Mediator of RNA polymerase II transcription subunit 31</fullName>
    </recommendedName>
</protein>
<keyword evidence="4" id="KW-0732">Signal</keyword>
<keyword evidence="6 9" id="KW-0010">Activator</keyword>